<name>Q31IL5_HYDCU</name>
<keyword evidence="3" id="KW-0288">FMN</keyword>
<evidence type="ECO:0000256" key="3">
    <source>
        <dbReference type="ARBA" id="ARBA00022643"/>
    </source>
</evidence>
<protein>
    <recommendedName>
        <fullName evidence="5">Flavin reductase like domain-containing protein</fullName>
    </recommendedName>
</protein>
<reference evidence="6" key="1">
    <citation type="submission" date="2006-07" db="EMBL/GenBank/DDBJ databases">
        <title>Complete sequence of Thiomicrospira crunogena XCL-2.</title>
        <authorList>
            <consortium name="US DOE Joint Genome Institute"/>
            <person name="Copeland A."/>
            <person name="Lucas S."/>
            <person name="Lapidus A."/>
            <person name="Barry K."/>
            <person name="Detter J.C."/>
            <person name="Glavina del Rio T."/>
            <person name="Hammon N."/>
            <person name="Israni S."/>
            <person name="Dalin E."/>
            <person name="Tice H."/>
            <person name="Pitluck S."/>
            <person name="Chain P."/>
            <person name="Malfatti S."/>
            <person name="Shin M."/>
            <person name="Vergez L."/>
            <person name="Schmutz J."/>
            <person name="Larimer F."/>
            <person name="Land M."/>
            <person name="Hauser L."/>
            <person name="Kyrpides N."/>
            <person name="Lykidis A."/>
            <person name="Scott K.M."/>
            <person name="Sievert S."/>
            <person name="Kerfeld C."/>
            <person name="Freyermuth S."/>
            <person name="Dobrinski K."/>
            <person name="Boller A."/>
            <person name="Fitzpatrick K."/>
            <person name="Thoma P."/>
            <person name="Moore J."/>
            <person name="Richardson P."/>
        </authorList>
    </citation>
    <scope>NUCLEOTIDE SEQUENCE</scope>
    <source>
        <strain evidence="6">XCL-2</strain>
    </source>
</reference>
<dbReference type="AlphaFoldDB" id="Q31IL5"/>
<dbReference type="InterPro" id="IPR012349">
    <property type="entry name" value="Split_barrel_FMN-bd"/>
</dbReference>
<keyword evidence="2" id="KW-0285">Flavoprotein</keyword>
<evidence type="ECO:0000256" key="2">
    <source>
        <dbReference type="ARBA" id="ARBA00022630"/>
    </source>
</evidence>
<dbReference type="HOGENOM" id="CLU_059021_3_1_6"/>
<comment type="cofactor">
    <cofactor evidence="1">
        <name>FMN</name>
        <dbReference type="ChEBI" id="CHEBI:58210"/>
    </cofactor>
</comment>
<dbReference type="STRING" id="317025.Tcr_0412"/>
<dbReference type="KEGG" id="tcx:Tcr_0412"/>
<comment type="similarity">
    <text evidence="4">Belongs to the flavoredoxin family.</text>
</comment>
<evidence type="ECO:0000256" key="1">
    <source>
        <dbReference type="ARBA" id="ARBA00001917"/>
    </source>
</evidence>
<organism evidence="6">
    <name type="scientific">Hydrogenovibrio crunogenus (strain DSM 25203 / XCL-2)</name>
    <name type="common">Thiomicrospira crunogena</name>
    <dbReference type="NCBI Taxonomy" id="317025"/>
    <lineage>
        <taxon>Bacteria</taxon>
        <taxon>Pseudomonadati</taxon>
        <taxon>Pseudomonadota</taxon>
        <taxon>Gammaproteobacteria</taxon>
        <taxon>Thiotrichales</taxon>
        <taxon>Piscirickettsiaceae</taxon>
        <taxon>Hydrogenovibrio</taxon>
    </lineage>
</organism>
<evidence type="ECO:0000313" key="6">
    <source>
        <dbReference type="EMBL" id="ABB41008.1"/>
    </source>
</evidence>
<gene>
    <name evidence="6" type="ordered locus">Tcr_0412</name>
</gene>
<dbReference type="PANTHER" id="PTHR33798">
    <property type="entry name" value="FLAVOPROTEIN OXYGENASE"/>
    <property type="match status" value="1"/>
</dbReference>
<accession>Q31IL5</accession>
<dbReference type="OrthoDB" id="9794638at2"/>
<dbReference type="SMART" id="SM00903">
    <property type="entry name" value="Flavin_Reduct"/>
    <property type="match status" value="1"/>
</dbReference>
<evidence type="ECO:0000256" key="4">
    <source>
        <dbReference type="ARBA" id="ARBA00038054"/>
    </source>
</evidence>
<sequence length="206" mass="22438">MHYTTPELNISQLYPLLVGGIIPRPIAWVSTQSSRGIDNLAPYSFFSVASCTPPVLTVTQINAQPESDKDTLRNLKDTQECVVNIVSADLAEVMNASCANYDQNVSEFEALKIPACESQTVNAKGVAQAKVRYECRLKEVITLSDQPGGGKLMLLDVLHIYVDDTLIQDGMIQSDKLNAIGKLGGNEYTDASADFELARPVLETNT</sequence>
<proteinExistence type="inferred from homology"/>
<dbReference type="PANTHER" id="PTHR33798:SF5">
    <property type="entry name" value="FLAVIN REDUCTASE LIKE DOMAIN-CONTAINING PROTEIN"/>
    <property type="match status" value="1"/>
</dbReference>
<dbReference type="EMBL" id="CP000109">
    <property type="protein sequence ID" value="ABB41008.1"/>
    <property type="molecule type" value="Genomic_DNA"/>
</dbReference>
<dbReference type="InterPro" id="IPR002563">
    <property type="entry name" value="Flavin_Rdtase-like_dom"/>
</dbReference>
<feature type="domain" description="Flavin reductase like" evidence="5">
    <location>
        <begin position="19"/>
        <end position="174"/>
    </location>
</feature>
<dbReference type="GO" id="GO:0010181">
    <property type="term" value="F:FMN binding"/>
    <property type="evidence" value="ECO:0007669"/>
    <property type="project" value="InterPro"/>
</dbReference>
<dbReference type="eggNOG" id="COG1853">
    <property type="taxonomic scope" value="Bacteria"/>
</dbReference>
<evidence type="ECO:0000259" key="5">
    <source>
        <dbReference type="SMART" id="SM00903"/>
    </source>
</evidence>
<dbReference type="SUPFAM" id="SSF50475">
    <property type="entry name" value="FMN-binding split barrel"/>
    <property type="match status" value="1"/>
</dbReference>
<dbReference type="Pfam" id="PF01613">
    <property type="entry name" value="Flavin_Reduct"/>
    <property type="match status" value="1"/>
</dbReference>
<dbReference type="GO" id="GO:0016646">
    <property type="term" value="F:oxidoreductase activity, acting on the CH-NH group of donors, NAD or NADP as acceptor"/>
    <property type="evidence" value="ECO:0007669"/>
    <property type="project" value="UniProtKB-ARBA"/>
</dbReference>
<dbReference type="Gene3D" id="2.30.110.10">
    <property type="entry name" value="Electron Transport, Fmn-binding Protein, Chain A"/>
    <property type="match status" value="1"/>
</dbReference>